<evidence type="ECO:0000313" key="2">
    <source>
        <dbReference type="EMBL" id="KKL83597.1"/>
    </source>
</evidence>
<comment type="caution">
    <text evidence="2">The sequence shown here is derived from an EMBL/GenBank/DDBJ whole genome shotgun (WGS) entry which is preliminary data.</text>
</comment>
<evidence type="ECO:0000256" key="1">
    <source>
        <dbReference type="SAM" id="MobiDB-lite"/>
    </source>
</evidence>
<accession>A0A0F9I896</accession>
<protein>
    <submittedName>
        <fullName evidence="2">Uncharacterized protein</fullName>
    </submittedName>
</protein>
<dbReference type="EMBL" id="LAZR01021939">
    <property type="protein sequence ID" value="KKL83597.1"/>
    <property type="molecule type" value="Genomic_DNA"/>
</dbReference>
<organism evidence="2">
    <name type="scientific">marine sediment metagenome</name>
    <dbReference type="NCBI Taxonomy" id="412755"/>
    <lineage>
        <taxon>unclassified sequences</taxon>
        <taxon>metagenomes</taxon>
        <taxon>ecological metagenomes</taxon>
    </lineage>
</organism>
<gene>
    <name evidence="2" type="ORF">LCGC14_1973150</name>
</gene>
<sequence>MDATTAQLIQSLSKSVTELSVARAEAAQTGAHLKYAELTGRIETMRTVISFFQQTAQAAAPVPATGENPPVEKTDDGDQQEES</sequence>
<feature type="compositionally biased region" description="Low complexity" evidence="1">
    <location>
        <begin position="56"/>
        <end position="65"/>
    </location>
</feature>
<name>A0A0F9I896_9ZZZZ</name>
<proteinExistence type="predicted"/>
<feature type="region of interest" description="Disordered" evidence="1">
    <location>
        <begin position="56"/>
        <end position="83"/>
    </location>
</feature>
<reference evidence="2" key="1">
    <citation type="journal article" date="2015" name="Nature">
        <title>Complex archaea that bridge the gap between prokaryotes and eukaryotes.</title>
        <authorList>
            <person name="Spang A."/>
            <person name="Saw J.H."/>
            <person name="Jorgensen S.L."/>
            <person name="Zaremba-Niedzwiedzka K."/>
            <person name="Martijn J."/>
            <person name="Lind A.E."/>
            <person name="van Eijk R."/>
            <person name="Schleper C."/>
            <person name="Guy L."/>
            <person name="Ettema T.J."/>
        </authorList>
    </citation>
    <scope>NUCLEOTIDE SEQUENCE</scope>
</reference>
<dbReference type="AlphaFoldDB" id="A0A0F9I896"/>